<keyword evidence="3" id="KW-0547">Nucleotide-binding</keyword>
<keyword evidence="3" id="KW-0347">Helicase</keyword>
<dbReference type="Pfam" id="PF13087">
    <property type="entry name" value="AAA_12"/>
    <property type="match status" value="1"/>
</dbReference>
<dbReference type="SUPFAM" id="SSF46934">
    <property type="entry name" value="UBA-like"/>
    <property type="match status" value="1"/>
</dbReference>
<accession>A0A226E4E7</accession>
<dbReference type="InterPro" id="IPR027417">
    <property type="entry name" value="P-loop_NTPase"/>
</dbReference>
<keyword evidence="3" id="KW-0067">ATP-binding</keyword>
<evidence type="ECO:0000313" key="4">
    <source>
        <dbReference type="Proteomes" id="UP000198287"/>
    </source>
</evidence>
<feature type="compositionally biased region" description="Polar residues" evidence="1">
    <location>
        <begin position="1800"/>
        <end position="1817"/>
    </location>
</feature>
<feature type="region of interest" description="Disordered" evidence="1">
    <location>
        <begin position="1714"/>
        <end position="1737"/>
    </location>
</feature>
<feature type="region of interest" description="Disordered" evidence="1">
    <location>
        <begin position="14"/>
        <end position="36"/>
    </location>
</feature>
<feature type="domain" description="UBA" evidence="2">
    <location>
        <begin position="1863"/>
        <end position="1914"/>
    </location>
</feature>
<feature type="compositionally biased region" description="Polar residues" evidence="1">
    <location>
        <begin position="530"/>
        <end position="565"/>
    </location>
</feature>
<feature type="compositionally biased region" description="Low complexity" evidence="1">
    <location>
        <begin position="1764"/>
        <end position="1779"/>
    </location>
</feature>
<keyword evidence="3" id="KW-0378">Hydrolase</keyword>
<dbReference type="SUPFAM" id="SSF52540">
    <property type="entry name" value="P-loop containing nucleoside triphosphate hydrolases"/>
    <property type="match status" value="1"/>
</dbReference>
<dbReference type="InterPro" id="IPR047187">
    <property type="entry name" value="SF1_C_Upf1"/>
</dbReference>
<evidence type="ECO:0000256" key="1">
    <source>
        <dbReference type="SAM" id="MobiDB-lite"/>
    </source>
</evidence>
<name>A0A226E4E7_FOLCA</name>
<evidence type="ECO:0000313" key="3">
    <source>
        <dbReference type="EMBL" id="OXA51857.1"/>
    </source>
</evidence>
<sequence>MKVKLGNILKMKTSVVPNNNSGKASTTSKSSNKEATKLVEKELEEVNKQLKGMSVGSANGSKKSKFLKEGANELNLWEQKVSLMLKLKQWINVTEEGYKVLGKKGPSIIIYKCVLVSLCRLGKFDDVVELLEQWKRTAPSDIMLETKQKMEGYLTAIRSGVDVTKLLLNIEDVIKVYDSGLYSSSSFSGATNSLEPNWKHRPPPQRHNTFSMCPRLSSGTDCLYGNECLSAHSKEEMKEWQQRITWKSKLLANGGSSNCDGGATNLANNAVSSISSGVSSSALQKSSIPKDQIPPAYRNLPPACMYYLASLAKKVQETKNLKTIFVDALPDVKIKLSTAASIVKRLGCRPVVSSHKWSFMIASKRPLATVTLLHDETRDRFAIIGAFFFNSKRATLDLVDLHPNNKSQKGIQVLNTFIRPEIFIPFNGSWPDWCCYQIDVMFETGSQLPGKFEQDVVFDFKNDPKISKRVGITLEPPIIQQQQQQQPPNKIEPLVPVCVKPAKLKPNISISSSSSEDALERVRDTVSLNIPPLQSNNIDTNTTPTISRSNPNSSIESGSLSQSVSDCEDNFDDDFSRTSSSNVNNFNVTDPSLLKSDGKVGAMENLKDKVFNSQQGNKSRFEEVDSVAGLLVRQWVNGTETSYNQLLDDLEEEQLTRENYVSWMNRFIQCEIKAREQELLRLSVKSEIHIFTGTNIGVDMSTSLSVGLFGKLFLAKDMNEDSKIGRLIFNNCRSISVGEVEGSIISKPRTYVCRVINKTDRAIILLIGRTAVEELKLSPGTIRKLDIWLHLDHTYLDLLKAILQGVTDHHLKLLFPVFSQNQQLWDFNSLVSDSALSRYEQDDTLNSKQRDAIQAILSAPSKDSTSLSNTAEIPILISGPPSSGKSQLLARSILSIFNPQKSSQFQSLSRILICTHTNKAADEFITGPFSSWLSQSSRSESVLLRIYHADQMALNVSSAVKKHCLLVNDETSFRYPTLDELLSYKVIIVTVSTCLELLQLGLPDYIFSHVFIDECHRMIEVESLCPILLAGKDTRIVIAGDMKLLNPETFTLPTLKSKYKEVTLIDRLNDLYPARHHFRICLDEVYNINQNIVQFLSQEFYSSTVKCAKSTTIDHPKYYPLTFSIVRGGEECQPDHGEGYYSMMEIYEVRDRIAHIIQSWPPSWGSYKDHAIGVITAYPDQALALRVKLNFEGLGFVDVESLPNVLSKKYRVVVISPVRTFTNEDTNNLQSVKESDSGGGFFINPKAIYTALTRAQDLTIVVGDLVALCNVGICKDIWRQYISICRKNNSLLGMPGAFSSPTHNSTEKQPFKKEGHKVSAVVSPISRPTPMSIPSQILKKCELFSSSPNLDRQTTDSSMQLKSSSGDILSATDDKSGSLQKIRSLWNTPEPLEPLIPRKTVPPSSISNNKKEETNNSVLSYSDIWGNIPTPTLGTGSLGNLTDPSSSIWGPRSTLIPGNNNVGSSNQRQPQISDAQQLTTPTSSSNTNNSSNKNSLKGTPPLQSTSSFSSFEEDNSYKSPFEMPDVRLMAEAALVPRSHSGNTLVYTNPPTVASVSPYRTVLQNQASVPQPVSNVPELLSLRSPFSNIYPSPSPPLSNNSTQCWSGTPSPHADLAHIMMNKQIVANNMAHAHLHHLHNYPPPPGLNMPTPTQSHMSNSITQSQEPYFRATSFEIAQANYAYYHHGQQPRRLGYTPPPRMLRTYRPLGQLLHYGNEQQTATPPPPPQEFNNFNNSNVSRFAKDSPKNFDFFKEMELTPPNVPVCNDSFSSASSSSSQDQDNSLEIDPENKKAASKFMLNSSEFPDLTKPTNLSASGKTESTEWIEVKSTKKGKKDHNQQQQQQPQQRHKKKKSSTVISTVSTFPFDSKNDGNKVMTVSDMIDSLIEMGFTKGQAIKALQMCNRDLERAVEWLIQYSKKE</sequence>
<organism evidence="3 4">
    <name type="scientific">Folsomia candida</name>
    <name type="common">Springtail</name>
    <dbReference type="NCBI Taxonomy" id="158441"/>
    <lineage>
        <taxon>Eukaryota</taxon>
        <taxon>Metazoa</taxon>
        <taxon>Ecdysozoa</taxon>
        <taxon>Arthropoda</taxon>
        <taxon>Hexapoda</taxon>
        <taxon>Collembola</taxon>
        <taxon>Entomobryomorpha</taxon>
        <taxon>Isotomoidea</taxon>
        <taxon>Isotomidae</taxon>
        <taxon>Proisotominae</taxon>
        <taxon>Folsomia</taxon>
    </lineage>
</organism>
<protein>
    <submittedName>
        <fullName evidence="3">Putative helicase with zinc finger domain</fullName>
    </submittedName>
</protein>
<evidence type="ECO:0000259" key="2">
    <source>
        <dbReference type="PROSITE" id="PS50030"/>
    </source>
</evidence>
<feature type="region of interest" description="Disordered" evidence="1">
    <location>
        <begin position="1444"/>
        <end position="1519"/>
    </location>
</feature>
<dbReference type="GO" id="GO:0004386">
    <property type="term" value="F:helicase activity"/>
    <property type="evidence" value="ECO:0007669"/>
    <property type="project" value="UniProtKB-KW"/>
</dbReference>
<feature type="region of interest" description="Disordered" evidence="1">
    <location>
        <begin position="1800"/>
        <end position="1855"/>
    </location>
</feature>
<dbReference type="InterPro" id="IPR015940">
    <property type="entry name" value="UBA"/>
</dbReference>
<feature type="compositionally biased region" description="Low complexity" evidence="1">
    <location>
        <begin position="1479"/>
        <end position="1495"/>
    </location>
</feature>
<feature type="region of interest" description="Disordered" evidence="1">
    <location>
        <begin position="530"/>
        <end position="568"/>
    </location>
</feature>
<dbReference type="GO" id="GO:0043186">
    <property type="term" value="C:P granule"/>
    <property type="evidence" value="ECO:0007669"/>
    <property type="project" value="TreeGrafter"/>
</dbReference>
<keyword evidence="4" id="KW-1185">Reference proteome</keyword>
<dbReference type="InterPro" id="IPR009060">
    <property type="entry name" value="UBA-like_sf"/>
</dbReference>
<dbReference type="GO" id="GO:0005829">
    <property type="term" value="C:cytosol"/>
    <property type="evidence" value="ECO:0007669"/>
    <property type="project" value="TreeGrafter"/>
</dbReference>
<dbReference type="Pfam" id="PF22562">
    <property type="entry name" value="UBA_7"/>
    <property type="match status" value="1"/>
</dbReference>
<dbReference type="Gene3D" id="1.10.8.10">
    <property type="entry name" value="DNA helicase RuvA subunit, C-terminal domain"/>
    <property type="match status" value="1"/>
</dbReference>
<dbReference type="Pfam" id="PF13086">
    <property type="entry name" value="AAA_11"/>
    <property type="match status" value="1"/>
</dbReference>
<dbReference type="InterPro" id="IPR041677">
    <property type="entry name" value="DNA2/NAM7_AAA_11"/>
</dbReference>
<feature type="compositionally biased region" description="Polar residues" evidence="1">
    <location>
        <begin position="1456"/>
        <end position="1478"/>
    </location>
</feature>
<proteinExistence type="predicted"/>
<dbReference type="STRING" id="158441.A0A226E4E7"/>
<dbReference type="PROSITE" id="PS50030">
    <property type="entry name" value="UBA"/>
    <property type="match status" value="1"/>
</dbReference>
<dbReference type="InterPro" id="IPR041679">
    <property type="entry name" value="DNA2/NAM7-like_C"/>
</dbReference>
<dbReference type="InterPro" id="IPR045055">
    <property type="entry name" value="DNA2/NAM7-like"/>
</dbReference>
<feature type="region of interest" description="Disordered" evidence="1">
    <location>
        <begin position="1761"/>
        <end position="1783"/>
    </location>
</feature>
<dbReference type="EMBL" id="LNIX01000007">
    <property type="protein sequence ID" value="OXA51857.1"/>
    <property type="molecule type" value="Genomic_DNA"/>
</dbReference>
<dbReference type="GO" id="GO:0035194">
    <property type="term" value="P:regulatory ncRNA-mediated post-transcriptional gene silencing"/>
    <property type="evidence" value="ECO:0007669"/>
    <property type="project" value="TreeGrafter"/>
</dbReference>
<dbReference type="CDD" id="cd18808">
    <property type="entry name" value="SF1_C_Upf1"/>
    <property type="match status" value="1"/>
</dbReference>
<reference evidence="3 4" key="1">
    <citation type="submission" date="2015-12" db="EMBL/GenBank/DDBJ databases">
        <title>The genome of Folsomia candida.</title>
        <authorList>
            <person name="Faddeeva A."/>
            <person name="Derks M.F."/>
            <person name="Anvar Y."/>
            <person name="Smit S."/>
            <person name="Van Straalen N."/>
            <person name="Roelofs D."/>
        </authorList>
    </citation>
    <scope>NUCLEOTIDE SEQUENCE [LARGE SCALE GENOMIC DNA]</scope>
    <source>
        <strain evidence="3 4">VU population</strain>
        <tissue evidence="3">Whole body</tissue>
    </source>
</reference>
<dbReference type="OrthoDB" id="5988104at2759"/>
<feature type="region of interest" description="Disordered" evidence="1">
    <location>
        <begin position="1390"/>
        <end position="1413"/>
    </location>
</feature>
<comment type="caution">
    <text evidence="3">The sequence shown here is derived from an EMBL/GenBank/DDBJ whole genome shotgun (WGS) entry which is preliminary data.</text>
</comment>
<dbReference type="SMART" id="SM00165">
    <property type="entry name" value="UBA"/>
    <property type="match status" value="1"/>
</dbReference>
<dbReference type="Proteomes" id="UP000198287">
    <property type="component" value="Unassembled WGS sequence"/>
</dbReference>
<feature type="region of interest" description="Disordered" evidence="1">
    <location>
        <begin position="1348"/>
        <end position="1375"/>
    </location>
</feature>
<feature type="compositionally biased region" description="Polar residues" evidence="1">
    <location>
        <begin position="1348"/>
        <end position="1367"/>
    </location>
</feature>
<dbReference type="PANTHER" id="PTHR10887:SF365">
    <property type="entry name" value="HELICASE WITH ZINC FINGER DOMAIN-RELATED"/>
    <property type="match status" value="1"/>
</dbReference>
<feature type="compositionally biased region" description="Polar residues" evidence="1">
    <location>
        <begin position="1501"/>
        <end position="1510"/>
    </location>
</feature>
<feature type="compositionally biased region" description="Polar residues" evidence="1">
    <location>
        <begin position="15"/>
        <end position="30"/>
    </location>
</feature>
<gene>
    <name evidence="3" type="ORF">Fcan01_13865</name>
</gene>
<dbReference type="Gene3D" id="3.40.50.300">
    <property type="entry name" value="P-loop containing nucleotide triphosphate hydrolases"/>
    <property type="match status" value="2"/>
</dbReference>
<dbReference type="PANTHER" id="PTHR10887">
    <property type="entry name" value="DNA2/NAM7 HELICASE FAMILY"/>
    <property type="match status" value="1"/>
</dbReference>